<dbReference type="Pfam" id="PF10276">
    <property type="entry name" value="zf-CHCC"/>
    <property type="match status" value="1"/>
</dbReference>
<name>A0A077WF00_9FUNG</name>
<organism evidence="2">
    <name type="scientific">Lichtheimia ramosa</name>
    <dbReference type="NCBI Taxonomy" id="688394"/>
    <lineage>
        <taxon>Eukaryota</taxon>
        <taxon>Fungi</taxon>
        <taxon>Fungi incertae sedis</taxon>
        <taxon>Mucoromycota</taxon>
        <taxon>Mucoromycotina</taxon>
        <taxon>Mucoromycetes</taxon>
        <taxon>Mucorales</taxon>
        <taxon>Lichtheimiaceae</taxon>
        <taxon>Lichtheimia</taxon>
    </lineage>
</organism>
<protein>
    <recommendedName>
        <fullName evidence="1">Zinc finger CHCC-type domain-containing protein</fullName>
    </recommendedName>
</protein>
<evidence type="ECO:0000313" key="2">
    <source>
        <dbReference type="EMBL" id="CDS05719.1"/>
    </source>
</evidence>
<feature type="domain" description="Zinc finger CHCC-type" evidence="1">
    <location>
        <begin position="88"/>
        <end position="123"/>
    </location>
</feature>
<dbReference type="Gene3D" id="2.60.260.40">
    <property type="entry name" value="q5lls5 like domains"/>
    <property type="match status" value="1"/>
</dbReference>
<evidence type="ECO:0000259" key="1">
    <source>
        <dbReference type="Pfam" id="PF10276"/>
    </source>
</evidence>
<proteinExistence type="predicted"/>
<dbReference type="InterPro" id="IPR019401">
    <property type="entry name" value="Znf_CHCC"/>
</dbReference>
<dbReference type="PANTHER" id="PTHR13156">
    <property type="entry name" value="NADH-UBIQUINONE OXIDOREDUCTASE 13 KD-A SUBUNIT"/>
    <property type="match status" value="1"/>
</dbReference>
<sequence>MLRTVLKRSVRLYSTTTNSTSLRVSAKEVAPTVAQAPNRATTWSENQRAKHVAMSGPRFEQMTLEAQPNAMAAIDLIAEEPIRMSTKRVVACDGGGGPLGHPKVYINLDKPGAHPCGYCGVRFQLEHHH</sequence>
<dbReference type="OrthoDB" id="307899at2759"/>
<gene>
    <name evidence="2" type="ORF">LRAMOSA08247</name>
</gene>
<accession>A0A077WF00</accession>
<dbReference type="GO" id="GO:0006120">
    <property type="term" value="P:mitochondrial electron transport, NADH to ubiquinone"/>
    <property type="evidence" value="ECO:0007669"/>
    <property type="project" value="TreeGrafter"/>
</dbReference>
<dbReference type="AlphaFoldDB" id="A0A077WF00"/>
<dbReference type="FunFam" id="2.60.260.40:FF:000003">
    <property type="entry name" value="NADH dehydrogenase [ubiquinone] iron-sulfur protein 6, mitochondrial"/>
    <property type="match status" value="1"/>
</dbReference>
<reference evidence="2" key="1">
    <citation type="journal article" date="2014" name="Genome Announc.">
        <title>De novo whole-genome sequence and genome annotation of Lichtheimia ramosa.</title>
        <authorList>
            <person name="Linde J."/>
            <person name="Schwartze V."/>
            <person name="Binder U."/>
            <person name="Lass-Florl C."/>
            <person name="Voigt K."/>
            <person name="Horn F."/>
        </authorList>
    </citation>
    <scope>NUCLEOTIDE SEQUENCE</scope>
    <source>
        <strain evidence="2">JMRC FSU:6197</strain>
    </source>
</reference>
<dbReference type="PANTHER" id="PTHR13156:SF0">
    <property type="entry name" value="NADH DEHYDROGENASE [UBIQUINONE] IRON-SULFUR PROTEIN 6, MITOCHONDRIAL"/>
    <property type="match status" value="1"/>
</dbReference>
<dbReference type="EMBL" id="LK023317">
    <property type="protein sequence ID" value="CDS05719.1"/>
    <property type="molecule type" value="Genomic_DNA"/>
</dbReference>
<dbReference type="GO" id="GO:0005739">
    <property type="term" value="C:mitochondrion"/>
    <property type="evidence" value="ECO:0007669"/>
    <property type="project" value="GOC"/>
</dbReference>